<evidence type="ECO:0000313" key="7">
    <source>
        <dbReference type="EMBL" id="CAB3225029.1"/>
    </source>
</evidence>
<dbReference type="GO" id="GO:0005576">
    <property type="term" value="C:extracellular region"/>
    <property type="evidence" value="ECO:0007669"/>
    <property type="project" value="UniProtKB-SubCell"/>
</dbReference>
<accession>A0A8S0Z0H4</accession>
<gene>
    <name evidence="7" type="ORF">APLA_LOCUS2306</name>
</gene>
<reference evidence="7 8" key="1">
    <citation type="submission" date="2020-04" db="EMBL/GenBank/DDBJ databases">
        <authorList>
            <person name="Wallbank WR R."/>
            <person name="Pardo Diaz C."/>
            <person name="Kozak K."/>
            <person name="Martin S."/>
            <person name="Jiggins C."/>
            <person name="Moest M."/>
            <person name="Warren A I."/>
            <person name="Byers J.R.P. K."/>
            <person name="Montejo-Kovacevich G."/>
            <person name="Yen C E."/>
        </authorList>
    </citation>
    <scope>NUCLEOTIDE SEQUENCE [LARGE SCALE GENOMIC DNA]</scope>
</reference>
<feature type="domain" description="Fibrillar collagen NC1" evidence="6">
    <location>
        <begin position="215"/>
        <end position="393"/>
    </location>
</feature>
<proteinExistence type="predicted"/>
<evidence type="ECO:0000256" key="2">
    <source>
        <dbReference type="ARBA" id="ARBA00022525"/>
    </source>
</evidence>
<evidence type="ECO:0000256" key="5">
    <source>
        <dbReference type="SAM" id="SignalP"/>
    </source>
</evidence>
<keyword evidence="3" id="KW-0176">Collagen</keyword>
<dbReference type="PANTHER" id="PTHR24637:SF421">
    <property type="entry name" value="CUTICLE COLLAGEN DPY-2"/>
    <property type="match status" value="1"/>
</dbReference>
<dbReference type="Pfam" id="PF01410">
    <property type="entry name" value="COLFI"/>
    <property type="match status" value="1"/>
</dbReference>
<protein>
    <recommendedName>
        <fullName evidence="6">Fibrillar collagen NC1 domain-containing protein</fullName>
    </recommendedName>
</protein>
<evidence type="ECO:0000313" key="8">
    <source>
        <dbReference type="Proteomes" id="UP000494106"/>
    </source>
</evidence>
<dbReference type="InterPro" id="IPR000885">
    <property type="entry name" value="Fib_collagen_C"/>
</dbReference>
<dbReference type="OrthoDB" id="8939548at2759"/>
<name>A0A8S0Z0H4_ARCPL</name>
<keyword evidence="5" id="KW-0732">Signal</keyword>
<feature type="compositionally biased region" description="Low complexity" evidence="4">
    <location>
        <begin position="138"/>
        <end position="149"/>
    </location>
</feature>
<dbReference type="PANTHER" id="PTHR24637">
    <property type="entry name" value="COLLAGEN"/>
    <property type="match status" value="1"/>
</dbReference>
<keyword evidence="2" id="KW-0964">Secreted</keyword>
<feature type="region of interest" description="Disordered" evidence="4">
    <location>
        <begin position="64"/>
        <end position="156"/>
    </location>
</feature>
<dbReference type="Gene3D" id="2.60.120.1000">
    <property type="match status" value="1"/>
</dbReference>
<dbReference type="Proteomes" id="UP000494106">
    <property type="component" value="Unassembled WGS sequence"/>
</dbReference>
<organism evidence="7 8">
    <name type="scientific">Arctia plantaginis</name>
    <name type="common">Wood tiger moth</name>
    <name type="synonym">Phalaena plantaginis</name>
    <dbReference type="NCBI Taxonomy" id="874455"/>
    <lineage>
        <taxon>Eukaryota</taxon>
        <taxon>Metazoa</taxon>
        <taxon>Ecdysozoa</taxon>
        <taxon>Arthropoda</taxon>
        <taxon>Hexapoda</taxon>
        <taxon>Insecta</taxon>
        <taxon>Pterygota</taxon>
        <taxon>Neoptera</taxon>
        <taxon>Endopterygota</taxon>
        <taxon>Lepidoptera</taxon>
        <taxon>Glossata</taxon>
        <taxon>Ditrysia</taxon>
        <taxon>Noctuoidea</taxon>
        <taxon>Erebidae</taxon>
        <taxon>Arctiinae</taxon>
        <taxon>Arctia</taxon>
    </lineage>
</organism>
<dbReference type="AlphaFoldDB" id="A0A8S0Z0H4"/>
<comment type="caution">
    <text evidence="7">The sequence shown here is derived from an EMBL/GenBank/DDBJ whole genome shotgun (WGS) entry which is preliminary data.</text>
</comment>
<dbReference type="GO" id="GO:0005581">
    <property type="term" value="C:collagen trimer"/>
    <property type="evidence" value="ECO:0007669"/>
    <property type="project" value="UniProtKB-KW"/>
</dbReference>
<evidence type="ECO:0000256" key="4">
    <source>
        <dbReference type="SAM" id="MobiDB-lite"/>
    </source>
</evidence>
<dbReference type="Pfam" id="PF01391">
    <property type="entry name" value="Collagen"/>
    <property type="match status" value="1"/>
</dbReference>
<dbReference type="GO" id="GO:0005201">
    <property type="term" value="F:extracellular matrix structural constituent"/>
    <property type="evidence" value="ECO:0007669"/>
    <property type="project" value="InterPro"/>
</dbReference>
<sequence length="394" mass="43109">MNVKFLRLTVIVSFLVLDNVSATATEDTCTNKLKTCRLVFDDNLLGGPGAKGDKGDRGFPGITGPPGIPGPRGLPSESKLLIGPPGQEGERGPSGIPGLPGPRGLPGNDGMPGNRGLPGPIGPPGVSKEGPIGPPGPEGKIGPKGARGPVGPPGAPGLPGNCECSYDPSILTYGIEGNDKDSFEEDNGAFGFTCKFLPEKAINHNRLMGPSSLPMEVFCNAKRETCLIHQGKSEKFLYIGTVSKNDADKSPEGYTYKSKPFWLSEVKINMMDLYNVTDRQIKWLQAYSAYARQTLRYHSLAPNIHSTDNPTSYIQLSMYNELLVERFPSERTPFTYFISNRTHKYTEEKKAYEYAEIEVQSDNVYRFPIRDILIKDIQNKPQELVIESYELCFG</sequence>
<evidence type="ECO:0000259" key="6">
    <source>
        <dbReference type="Pfam" id="PF01410"/>
    </source>
</evidence>
<feature type="signal peptide" evidence="5">
    <location>
        <begin position="1"/>
        <end position="22"/>
    </location>
</feature>
<dbReference type="InterPro" id="IPR008160">
    <property type="entry name" value="Collagen"/>
</dbReference>
<dbReference type="EMBL" id="CADEBC010000196">
    <property type="protein sequence ID" value="CAB3225029.1"/>
    <property type="molecule type" value="Genomic_DNA"/>
</dbReference>
<evidence type="ECO:0000256" key="1">
    <source>
        <dbReference type="ARBA" id="ARBA00004613"/>
    </source>
</evidence>
<keyword evidence="8" id="KW-1185">Reference proteome</keyword>
<feature type="chain" id="PRO_5035739123" description="Fibrillar collagen NC1 domain-containing protein" evidence="5">
    <location>
        <begin position="23"/>
        <end position="394"/>
    </location>
</feature>
<comment type="subcellular location">
    <subcellularLocation>
        <location evidence="1">Secreted</location>
    </subcellularLocation>
</comment>
<evidence type="ECO:0000256" key="3">
    <source>
        <dbReference type="ARBA" id="ARBA00023119"/>
    </source>
</evidence>